<reference evidence="1 2" key="1">
    <citation type="journal article" date="2016" name="Nat. Commun.">
        <title>Thousands of microbial genomes shed light on interconnected biogeochemical processes in an aquifer system.</title>
        <authorList>
            <person name="Anantharaman K."/>
            <person name="Brown C.T."/>
            <person name="Hug L.A."/>
            <person name="Sharon I."/>
            <person name="Castelle C.J."/>
            <person name="Probst A.J."/>
            <person name="Thomas B.C."/>
            <person name="Singh A."/>
            <person name="Wilkins M.J."/>
            <person name="Karaoz U."/>
            <person name="Brodie E.L."/>
            <person name="Williams K.H."/>
            <person name="Hubbard S.S."/>
            <person name="Banfield J.F."/>
        </authorList>
    </citation>
    <scope>NUCLEOTIDE SEQUENCE [LARGE SCALE GENOMIC DNA]</scope>
</reference>
<name>A0A1F6AWD1_9BACT</name>
<accession>A0A1F6AWD1</accession>
<evidence type="ECO:0000313" key="2">
    <source>
        <dbReference type="Proteomes" id="UP000176409"/>
    </source>
</evidence>
<evidence type="ECO:0000313" key="1">
    <source>
        <dbReference type="EMBL" id="OGG29004.1"/>
    </source>
</evidence>
<dbReference type="Proteomes" id="UP000176409">
    <property type="component" value="Unassembled WGS sequence"/>
</dbReference>
<dbReference type="AlphaFoldDB" id="A0A1F6AWD1"/>
<dbReference type="EMBL" id="MFJZ01000061">
    <property type="protein sequence ID" value="OGG29004.1"/>
    <property type="molecule type" value="Genomic_DNA"/>
</dbReference>
<protein>
    <submittedName>
        <fullName evidence="1">Uncharacterized protein</fullName>
    </submittedName>
</protein>
<proteinExistence type="predicted"/>
<comment type="caution">
    <text evidence="1">The sequence shown here is derived from an EMBL/GenBank/DDBJ whole genome shotgun (WGS) entry which is preliminary data.</text>
</comment>
<sequence>MVLLGVGQNHDIDVPIPKRHVAPQAIQNGVVGPAVNQHIPTIRETDVGPVSLTHVTEDQV</sequence>
<gene>
    <name evidence="1" type="ORF">A2973_00945</name>
</gene>
<organism evidence="1 2">
    <name type="scientific">Candidatus Gottesmanbacteria bacterium RIFCSPLOWO2_01_FULL_49_10</name>
    <dbReference type="NCBI Taxonomy" id="1798396"/>
    <lineage>
        <taxon>Bacteria</taxon>
        <taxon>Candidatus Gottesmaniibacteriota</taxon>
    </lineage>
</organism>